<proteinExistence type="predicted"/>
<dbReference type="Proteomes" id="UP001055172">
    <property type="component" value="Unassembled WGS sequence"/>
</dbReference>
<dbReference type="EMBL" id="BPPX01000025">
    <property type="protein sequence ID" value="GJC87193.1"/>
    <property type="molecule type" value="Genomic_DNA"/>
</dbReference>
<keyword evidence="3" id="KW-1185">Reference proteome</keyword>
<protein>
    <submittedName>
        <fullName evidence="2">Uncharacterized protein</fullName>
    </submittedName>
</protein>
<evidence type="ECO:0000313" key="2">
    <source>
        <dbReference type="EMBL" id="GJC87193.1"/>
    </source>
</evidence>
<name>A0AA37LX47_9PEZI</name>
<gene>
    <name evidence="2" type="ORF">ColLi_10031</name>
</gene>
<comment type="caution">
    <text evidence="2">The sequence shown here is derived from an EMBL/GenBank/DDBJ whole genome shotgun (WGS) entry which is preliminary data.</text>
</comment>
<organism evidence="2 3">
    <name type="scientific">Colletotrichum liriopes</name>
    <dbReference type="NCBI Taxonomy" id="708192"/>
    <lineage>
        <taxon>Eukaryota</taxon>
        <taxon>Fungi</taxon>
        <taxon>Dikarya</taxon>
        <taxon>Ascomycota</taxon>
        <taxon>Pezizomycotina</taxon>
        <taxon>Sordariomycetes</taxon>
        <taxon>Hypocreomycetidae</taxon>
        <taxon>Glomerellales</taxon>
        <taxon>Glomerellaceae</taxon>
        <taxon>Colletotrichum</taxon>
        <taxon>Colletotrichum spaethianum species complex</taxon>
    </lineage>
</organism>
<reference evidence="2 3" key="1">
    <citation type="submission" date="2021-07" db="EMBL/GenBank/DDBJ databases">
        <title>Genome data of Colletotrichum spaethianum.</title>
        <authorList>
            <person name="Utami Y.D."/>
            <person name="Hiruma K."/>
        </authorList>
    </citation>
    <scope>NUCLEOTIDE SEQUENCE [LARGE SCALE GENOMIC DNA]</scope>
    <source>
        <strain evidence="2 3">MAFF 242679</strain>
    </source>
</reference>
<evidence type="ECO:0000313" key="3">
    <source>
        <dbReference type="Proteomes" id="UP001055172"/>
    </source>
</evidence>
<sequence>MVFSKLKGSKPNQEATAHAQEEAPEFEHVTWYQDPGLRKLYWHAFILCVGSASTGYDGMFFNSVQNFDSWKDYFDHPTDHLLGLLAALYQIGSLGSIPIV</sequence>
<accession>A0AA37LX47</accession>
<dbReference type="AlphaFoldDB" id="A0AA37LX47"/>
<evidence type="ECO:0000256" key="1">
    <source>
        <dbReference type="SAM" id="MobiDB-lite"/>
    </source>
</evidence>
<feature type="region of interest" description="Disordered" evidence="1">
    <location>
        <begin position="1"/>
        <end position="24"/>
    </location>
</feature>